<evidence type="ECO:0000313" key="4">
    <source>
        <dbReference type="Proteomes" id="UP000492821"/>
    </source>
</evidence>
<feature type="chain" id="PRO_5028815864" evidence="3">
    <location>
        <begin position="20"/>
        <end position="886"/>
    </location>
</feature>
<feature type="signal peptide" evidence="3">
    <location>
        <begin position="1"/>
        <end position="19"/>
    </location>
</feature>
<dbReference type="WBParaSite" id="Pan_g2380.t1">
    <property type="protein sequence ID" value="Pan_g2380.t1"/>
    <property type="gene ID" value="Pan_g2380"/>
</dbReference>
<feature type="compositionally biased region" description="Basic and acidic residues" evidence="1">
    <location>
        <begin position="410"/>
        <end position="433"/>
    </location>
</feature>
<keyword evidence="3" id="KW-0732">Signal</keyword>
<evidence type="ECO:0000256" key="2">
    <source>
        <dbReference type="SAM" id="Phobius"/>
    </source>
</evidence>
<organism evidence="4 5">
    <name type="scientific">Panagrellus redivivus</name>
    <name type="common">Microworm</name>
    <dbReference type="NCBI Taxonomy" id="6233"/>
    <lineage>
        <taxon>Eukaryota</taxon>
        <taxon>Metazoa</taxon>
        <taxon>Ecdysozoa</taxon>
        <taxon>Nematoda</taxon>
        <taxon>Chromadorea</taxon>
        <taxon>Rhabditida</taxon>
        <taxon>Tylenchina</taxon>
        <taxon>Panagrolaimomorpha</taxon>
        <taxon>Panagrolaimoidea</taxon>
        <taxon>Panagrolaimidae</taxon>
        <taxon>Panagrellus</taxon>
    </lineage>
</organism>
<feature type="compositionally biased region" description="Basic and acidic residues" evidence="1">
    <location>
        <begin position="854"/>
        <end position="869"/>
    </location>
</feature>
<keyword evidence="2" id="KW-0812">Transmembrane</keyword>
<keyword evidence="2" id="KW-0472">Membrane</keyword>
<reference evidence="5" key="2">
    <citation type="submission" date="2020-10" db="UniProtKB">
        <authorList>
            <consortium name="WormBaseParasite"/>
        </authorList>
    </citation>
    <scope>IDENTIFICATION</scope>
</reference>
<feature type="compositionally biased region" description="Polar residues" evidence="1">
    <location>
        <begin position="528"/>
        <end position="546"/>
    </location>
</feature>
<keyword evidence="4" id="KW-1185">Reference proteome</keyword>
<feature type="region of interest" description="Disordered" evidence="1">
    <location>
        <begin position="834"/>
        <end position="886"/>
    </location>
</feature>
<dbReference type="AlphaFoldDB" id="A0A7E4VQN7"/>
<sequence>MSLIHLYYVILAIVKLVRIGAYPSLPIVPGNDPPSYSYLDRVLTDSDDGYRYIRLMAFEERILYIRKALAKTPFIVVEQGVINTSRLSEIQILWFTGDYDDDKLMFYKYSLNTKGKAILSAKCYENNCNYNFCEDTSNSHSFRKPTVSHFTNVILMENVHNYECSLSTDVAALTLYMQGSYAIARFHQGYHLSNKHAPRPMTWHEVFQAYDVSFPDAPLPKKVVIRKRFNKNEDLPERYKPFLTLDHGLDDLKTARFDMKKVLLNEKFEFLVDEHPHGPMFVFDDYGCDDYHIQLKLFQPSLTHPCLITVKKTKTKYEIYGDHSSSKIIIMIHGHVSTSMLKFNLKEKTIHAVYGFEYKRQMDACLHGFDMNILAFEVAKMEFNRKTCDENFYIILRYRVYMIETATTSEEEHSPSENHGSKSEKSTTKKASESEELEVAEASLISEKRRFPLWMLLIIIFILLFLIITTIIFWLCIPGVFISKQAQKLPCLRRFHAERDKPRRLTATDMASLENKSHVEAHHDESTKQPTAESANQSPNSPTAPTGQCVVMQHTTKSSRTMDSQHEPNTVMGKAFSSRHRRWSNFYEKKPDFLAAVKTDYSKVSRKLILPDFFSQLVPVVKFTDGKIAAEQEDVIEPNSRVYFYLRDATSDEHSLFGKFAVRVAEPFSNDDIPANIRERDPSSLRKTPFYVMKVYILSKDPPGFEIHYRGNCPYFLQALACENCDTVVPQFGRSKLEIMSLYIKEMPAGYHYHASICLGDDDNDLSKYVNIFAYRAHRKHQEVKTGVMDVFHINNLNLEPIHETANEKYSAELKRIVVPEGGKQVKVMVDRAEPSMEPMKGGTDPTQMTQTPDGDKKAKVTPEKKSLDKTQPTPTEKTVEKKSKS</sequence>
<feature type="region of interest" description="Disordered" evidence="1">
    <location>
        <begin position="519"/>
        <end position="548"/>
    </location>
</feature>
<evidence type="ECO:0000313" key="5">
    <source>
        <dbReference type="WBParaSite" id="Pan_g2380.t1"/>
    </source>
</evidence>
<protein>
    <submittedName>
        <fullName evidence="5">Uncharacterized protein</fullName>
    </submittedName>
</protein>
<dbReference type="Proteomes" id="UP000492821">
    <property type="component" value="Unassembled WGS sequence"/>
</dbReference>
<feature type="transmembrane region" description="Helical" evidence="2">
    <location>
        <begin position="453"/>
        <end position="475"/>
    </location>
</feature>
<reference evidence="4" key="1">
    <citation type="journal article" date="2013" name="Genetics">
        <title>The draft genome and transcriptome of Panagrellus redivivus are shaped by the harsh demands of a free-living lifestyle.</title>
        <authorList>
            <person name="Srinivasan J."/>
            <person name="Dillman A.R."/>
            <person name="Macchietto M.G."/>
            <person name="Heikkinen L."/>
            <person name="Lakso M."/>
            <person name="Fracchia K.M."/>
            <person name="Antoshechkin I."/>
            <person name="Mortazavi A."/>
            <person name="Wong G."/>
            <person name="Sternberg P.W."/>
        </authorList>
    </citation>
    <scope>NUCLEOTIDE SEQUENCE [LARGE SCALE GENOMIC DNA]</scope>
    <source>
        <strain evidence="4">MT8872</strain>
    </source>
</reference>
<proteinExistence type="predicted"/>
<accession>A0A7E4VQN7</accession>
<feature type="region of interest" description="Disordered" evidence="1">
    <location>
        <begin position="409"/>
        <end position="433"/>
    </location>
</feature>
<keyword evidence="2" id="KW-1133">Transmembrane helix</keyword>
<evidence type="ECO:0000256" key="1">
    <source>
        <dbReference type="SAM" id="MobiDB-lite"/>
    </source>
</evidence>
<evidence type="ECO:0000256" key="3">
    <source>
        <dbReference type="SAM" id="SignalP"/>
    </source>
</evidence>
<name>A0A7E4VQN7_PANRE</name>